<dbReference type="Pfam" id="PF00239">
    <property type="entry name" value="Resolvase"/>
    <property type="match status" value="1"/>
</dbReference>
<proteinExistence type="predicted"/>
<dbReference type="Proteomes" id="UP000051870">
    <property type="component" value="Unassembled WGS sequence"/>
</dbReference>
<dbReference type="InterPro" id="IPR050639">
    <property type="entry name" value="SSR_resolvase"/>
</dbReference>
<dbReference type="PANTHER" id="PTHR30461:SF23">
    <property type="entry name" value="DNA RECOMBINASE-RELATED"/>
    <property type="match status" value="1"/>
</dbReference>
<sequence>MNTPQNRVALYARYSSDNQRDASIEDQLRLCRERAGTEGWDIVDSYSDRSISGASLIRPGIQSLLADAQSGLFDIVLAESLDRISRDQEDIAGVYKRLSFAGIRIVTLSEGEINELHIGLKGTMSALFLKDLADKTRRGLRGRVEAGRSGGGNSFGYDLVRRLEADGSQATGERTINSPQAATITRIVEDYVNGASPRKIAQSLNKEGVTGPRGTAWGASTIHGNVTRGTGILNNELYIGRLVWNRQRYIKDPDTGRRVSRLNPESDWIVVETPDLRILPQELWDAAKSRQQRTALPRRSNLGSAMGKVRRAKYLLSGLLTCGACGGGMSVISQTHIGCSAARNKGICNNRKSIARAKVEDRVLSALSRKLMEPDLFKTFCEEFTAETNRLRSTSNTSRETKEADLAKTIHALDRLVQALIDGAPASAVKGKMAELEERKAKLESDLKSAPSPQPVLHPNMSSLYHAKVSNLADALNASDLRNEAAEALRALIDKVVLTPTEEGYDIDLQGDLAGILGLATEPKAKTAEAGVAEAVLQLSLVAGVGFEPTTFRL</sequence>
<dbReference type="PROSITE" id="PS51737">
    <property type="entry name" value="RECOMBINASE_DNA_BIND"/>
    <property type="match status" value="1"/>
</dbReference>
<dbReference type="Gene3D" id="3.90.1750.20">
    <property type="entry name" value="Putative Large Serine Recombinase, Chain B, Domain 2"/>
    <property type="match status" value="1"/>
</dbReference>
<dbReference type="GO" id="GO:0000150">
    <property type="term" value="F:DNA strand exchange activity"/>
    <property type="evidence" value="ECO:0007669"/>
    <property type="project" value="InterPro"/>
</dbReference>
<feature type="domain" description="Recombinase" evidence="2">
    <location>
        <begin position="154"/>
        <end position="290"/>
    </location>
</feature>
<evidence type="ECO:0000259" key="1">
    <source>
        <dbReference type="PROSITE" id="PS51736"/>
    </source>
</evidence>
<dbReference type="InterPro" id="IPR025827">
    <property type="entry name" value="Zn_ribbon_recom_dom"/>
</dbReference>
<dbReference type="SMART" id="SM00857">
    <property type="entry name" value="Resolvase"/>
    <property type="match status" value="1"/>
</dbReference>
<dbReference type="RefSeq" id="WP_058309297.1">
    <property type="nucleotide sequence ID" value="NZ_CYTW01000001.1"/>
</dbReference>
<dbReference type="GO" id="GO:0003677">
    <property type="term" value="F:DNA binding"/>
    <property type="evidence" value="ECO:0007669"/>
    <property type="project" value="InterPro"/>
</dbReference>
<organism evidence="3 4">
    <name type="scientific">Shimia thalassica</name>
    <dbReference type="NCBI Taxonomy" id="1715693"/>
    <lineage>
        <taxon>Bacteria</taxon>
        <taxon>Pseudomonadati</taxon>
        <taxon>Pseudomonadota</taxon>
        <taxon>Alphaproteobacteria</taxon>
        <taxon>Rhodobacterales</taxon>
        <taxon>Roseobacteraceae</taxon>
    </lineage>
</organism>
<dbReference type="EMBL" id="CYTW01000001">
    <property type="protein sequence ID" value="CUJ81278.1"/>
    <property type="molecule type" value="Genomic_DNA"/>
</dbReference>
<dbReference type="PROSITE" id="PS51736">
    <property type="entry name" value="RECOMBINASES_3"/>
    <property type="match status" value="1"/>
</dbReference>
<dbReference type="CDD" id="cd00338">
    <property type="entry name" value="Ser_Recombinase"/>
    <property type="match status" value="1"/>
</dbReference>
<dbReference type="InterPro" id="IPR006119">
    <property type="entry name" value="Resolv_N"/>
</dbReference>
<dbReference type="PANTHER" id="PTHR30461">
    <property type="entry name" value="DNA-INVERTASE FROM LAMBDOID PROPHAGE"/>
    <property type="match status" value="1"/>
</dbReference>
<dbReference type="SUPFAM" id="SSF53041">
    <property type="entry name" value="Resolvase-like"/>
    <property type="match status" value="1"/>
</dbReference>
<evidence type="ECO:0000313" key="3">
    <source>
        <dbReference type="EMBL" id="CUJ81278.1"/>
    </source>
</evidence>
<dbReference type="Pfam" id="PF13408">
    <property type="entry name" value="Zn_ribbon_recom"/>
    <property type="match status" value="1"/>
</dbReference>
<dbReference type="AlphaFoldDB" id="A0A0P1HZL9"/>
<dbReference type="InterPro" id="IPR011109">
    <property type="entry name" value="DNA_bind_recombinase_dom"/>
</dbReference>
<gene>
    <name evidence="3" type="ORF">PH7735_00001</name>
</gene>
<feature type="domain" description="Resolvase/invertase-type recombinase catalytic" evidence="1">
    <location>
        <begin position="7"/>
        <end position="155"/>
    </location>
</feature>
<dbReference type="InterPro" id="IPR038109">
    <property type="entry name" value="DNA_bind_recomb_sf"/>
</dbReference>
<dbReference type="GeneID" id="83879108"/>
<reference evidence="4" key="1">
    <citation type="submission" date="2015-09" db="EMBL/GenBank/DDBJ databases">
        <authorList>
            <person name="Rodrigo-Torres Lidia"/>
            <person name="Arahal R.David."/>
        </authorList>
    </citation>
    <scope>NUCLEOTIDE SEQUENCE [LARGE SCALE GENOMIC DNA]</scope>
    <source>
        <strain evidence="4">CECT 7735</strain>
    </source>
</reference>
<accession>A0A0P1HZL9</accession>
<dbReference type="Pfam" id="PF07508">
    <property type="entry name" value="Recombinase"/>
    <property type="match status" value="1"/>
</dbReference>
<evidence type="ECO:0000259" key="2">
    <source>
        <dbReference type="PROSITE" id="PS51737"/>
    </source>
</evidence>
<name>A0A0P1HZL9_9RHOB</name>
<dbReference type="STRING" id="1715693.PH7735_00001"/>
<dbReference type="InterPro" id="IPR036162">
    <property type="entry name" value="Resolvase-like_N_sf"/>
</dbReference>
<evidence type="ECO:0000313" key="4">
    <source>
        <dbReference type="Proteomes" id="UP000051870"/>
    </source>
</evidence>
<protein>
    <submittedName>
        <fullName evidence="3">Uncharacterized protein</fullName>
    </submittedName>
</protein>
<keyword evidence="4" id="KW-1185">Reference proteome</keyword>
<dbReference type="Gene3D" id="3.40.50.1390">
    <property type="entry name" value="Resolvase, N-terminal catalytic domain"/>
    <property type="match status" value="1"/>
</dbReference>